<evidence type="ECO:0000313" key="3">
    <source>
        <dbReference type="Proteomes" id="UP000030653"/>
    </source>
</evidence>
<dbReference type="HOGENOM" id="CLU_1147163_0_0_1"/>
<accession>M5GBF6</accession>
<feature type="region of interest" description="Disordered" evidence="1">
    <location>
        <begin position="45"/>
        <end position="124"/>
    </location>
</feature>
<gene>
    <name evidence="2" type="ORF">DACRYDRAFT_20115</name>
</gene>
<dbReference type="RefSeq" id="XP_040632609.1">
    <property type="nucleotide sequence ID" value="XM_040771798.1"/>
</dbReference>
<dbReference type="AlphaFoldDB" id="M5GBF6"/>
<proteinExistence type="predicted"/>
<keyword evidence="3" id="KW-1185">Reference proteome</keyword>
<organism evidence="2 3">
    <name type="scientific">Dacryopinax primogenitus (strain DJM 731)</name>
    <name type="common">Brown rot fungus</name>
    <dbReference type="NCBI Taxonomy" id="1858805"/>
    <lineage>
        <taxon>Eukaryota</taxon>
        <taxon>Fungi</taxon>
        <taxon>Dikarya</taxon>
        <taxon>Basidiomycota</taxon>
        <taxon>Agaricomycotina</taxon>
        <taxon>Dacrymycetes</taxon>
        <taxon>Dacrymycetales</taxon>
        <taxon>Dacrymycetaceae</taxon>
        <taxon>Dacryopinax</taxon>
    </lineage>
</organism>
<sequence>MEDSEKDRHRTSIEPRSIESAEKWVADALDRGVDVELILAVLEKHKGSTSSSTQPRLTNAMAKRPASALDESGDRVVPSTSEVRMPVYDRAQKRRRPGGSLSAKSGARTDMVVSPDANSPSPRENTLIAAEPASAHVDDRIASLCISDYDAAMQRTLNDAKSEMRLHMYKSTPFPLDKAAIADMIKSAVRKANELAITRGGPTMELAGNASCGIYKLVAGCFRSGLWPDQDEGKKISQDPLL</sequence>
<evidence type="ECO:0000313" key="2">
    <source>
        <dbReference type="EMBL" id="EJU05715.1"/>
    </source>
</evidence>
<evidence type="ECO:0000256" key="1">
    <source>
        <dbReference type="SAM" id="MobiDB-lite"/>
    </source>
</evidence>
<dbReference type="Proteomes" id="UP000030653">
    <property type="component" value="Unassembled WGS sequence"/>
</dbReference>
<name>M5GBF6_DACPD</name>
<dbReference type="EMBL" id="JH795856">
    <property type="protein sequence ID" value="EJU05715.1"/>
    <property type="molecule type" value="Genomic_DNA"/>
</dbReference>
<reference evidence="2 3" key="1">
    <citation type="journal article" date="2012" name="Science">
        <title>The Paleozoic origin of enzymatic lignin decomposition reconstructed from 31 fungal genomes.</title>
        <authorList>
            <person name="Floudas D."/>
            <person name="Binder M."/>
            <person name="Riley R."/>
            <person name="Barry K."/>
            <person name="Blanchette R.A."/>
            <person name="Henrissat B."/>
            <person name="Martinez A.T."/>
            <person name="Otillar R."/>
            <person name="Spatafora J.W."/>
            <person name="Yadav J.S."/>
            <person name="Aerts A."/>
            <person name="Benoit I."/>
            <person name="Boyd A."/>
            <person name="Carlson A."/>
            <person name="Copeland A."/>
            <person name="Coutinho P.M."/>
            <person name="de Vries R.P."/>
            <person name="Ferreira P."/>
            <person name="Findley K."/>
            <person name="Foster B."/>
            <person name="Gaskell J."/>
            <person name="Glotzer D."/>
            <person name="Gorecki P."/>
            <person name="Heitman J."/>
            <person name="Hesse C."/>
            <person name="Hori C."/>
            <person name="Igarashi K."/>
            <person name="Jurgens J.A."/>
            <person name="Kallen N."/>
            <person name="Kersten P."/>
            <person name="Kohler A."/>
            <person name="Kuees U."/>
            <person name="Kumar T.K.A."/>
            <person name="Kuo A."/>
            <person name="LaButti K."/>
            <person name="Larrondo L.F."/>
            <person name="Lindquist E."/>
            <person name="Ling A."/>
            <person name="Lombard V."/>
            <person name="Lucas S."/>
            <person name="Lundell T."/>
            <person name="Martin R."/>
            <person name="McLaughlin D.J."/>
            <person name="Morgenstern I."/>
            <person name="Morin E."/>
            <person name="Murat C."/>
            <person name="Nagy L.G."/>
            <person name="Nolan M."/>
            <person name="Ohm R.A."/>
            <person name="Patyshakuliyeva A."/>
            <person name="Rokas A."/>
            <person name="Ruiz-Duenas F.J."/>
            <person name="Sabat G."/>
            <person name="Salamov A."/>
            <person name="Samejima M."/>
            <person name="Schmutz J."/>
            <person name="Slot J.C."/>
            <person name="St John F."/>
            <person name="Stenlid J."/>
            <person name="Sun H."/>
            <person name="Sun S."/>
            <person name="Syed K."/>
            <person name="Tsang A."/>
            <person name="Wiebenga A."/>
            <person name="Young D."/>
            <person name="Pisabarro A."/>
            <person name="Eastwood D.C."/>
            <person name="Martin F."/>
            <person name="Cullen D."/>
            <person name="Grigoriev I.V."/>
            <person name="Hibbett D.S."/>
        </authorList>
    </citation>
    <scope>NUCLEOTIDE SEQUENCE [LARGE SCALE GENOMIC DNA]</scope>
    <source>
        <strain evidence="2 3">DJM-731 SS1</strain>
    </source>
</reference>
<feature type="compositionally biased region" description="Polar residues" evidence="1">
    <location>
        <begin position="48"/>
        <end position="57"/>
    </location>
</feature>
<dbReference type="GeneID" id="63686860"/>
<protein>
    <submittedName>
        <fullName evidence="2">Uncharacterized protein</fullName>
    </submittedName>
</protein>